<dbReference type="RefSeq" id="WP_262095822.1">
    <property type="nucleotide sequence ID" value="NZ_JAOEGN010000004.1"/>
</dbReference>
<dbReference type="EMBL" id="JAOEGN010000004">
    <property type="protein sequence ID" value="MCU0104580.1"/>
    <property type="molecule type" value="Genomic_DNA"/>
</dbReference>
<name>A0ABT2PUF0_9MOLU</name>
<dbReference type="InterPro" id="IPR011335">
    <property type="entry name" value="Restrct_endonuc-II-like"/>
</dbReference>
<feature type="domain" description="AAA" evidence="1">
    <location>
        <begin position="19"/>
        <end position="152"/>
    </location>
</feature>
<evidence type="ECO:0000313" key="3">
    <source>
        <dbReference type="EMBL" id="MCU0104580.1"/>
    </source>
</evidence>
<dbReference type="PANTHER" id="PTHR33295">
    <property type="entry name" value="ATPASE"/>
    <property type="match status" value="1"/>
</dbReference>
<sequence>MLFRKIKKQIDDWILNGNDALLITGARQVGKSFIIRETLKEKAEDFIEFNFIKQTKLLEIFKSAIEEDADKFLMALRVAANKQLKDGTVIFFDEVQECKEIVTIIKFLVEQGKFKYVLSGSLLGVELVDLRSAPVGYLTTIDMYPMDFEEFLIANGLGDDVISHLKQCYTQLTPVDDFVHDKIIEAFYTYLIVGGMPEAVQTYLDSNDFVQVSKVHVKIQREYRKDFTRYEQSKKLKLIKTYDLIPAELNTKNKRYIFTNLDKELRFDRYENSFNWLIDAGVSLPVYNVTEFEIPLEASKKSNLFKLFLSDVGMLTSAYGSATILRLLEKGKDINCGSMFENAIAQELTAHGYKNYYFNSKKHGEVDFLIEHNNELLPIEVKSGKDYQKHSALSYFMSTRQFNSAIVLSNFNVSEKDRIIYLPIYMIMFIEKNEVIKKREPLKLSELSL</sequence>
<dbReference type="PANTHER" id="PTHR33295:SF7">
    <property type="entry name" value="ATPASE"/>
    <property type="match status" value="1"/>
</dbReference>
<dbReference type="InterPro" id="IPR025420">
    <property type="entry name" value="DUF4143"/>
</dbReference>
<reference evidence="4" key="1">
    <citation type="submission" date="2023-07" db="EMBL/GenBank/DDBJ databases">
        <title>Novel Mycoplasma species identified in domestic and wild animals.</title>
        <authorList>
            <person name="Volokhov D.V."/>
            <person name="Furtak V.A."/>
            <person name="Zagorodnyaya T.A."/>
        </authorList>
    </citation>
    <scope>NUCLEOTIDE SEQUENCE [LARGE SCALE GENOMIC DNA]</scope>
    <source>
        <strain evidence="4">92-19</strain>
    </source>
</reference>
<dbReference type="InterPro" id="IPR027417">
    <property type="entry name" value="P-loop_NTPase"/>
</dbReference>
<accession>A0ABT2PUF0</accession>
<dbReference type="SUPFAM" id="SSF52540">
    <property type="entry name" value="P-loop containing nucleoside triphosphate hydrolases"/>
    <property type="match status" value="1"/>
</dbReference>
<proteinExistence type="predicted"/>
<comment type="caution">
    <text evidence="3">The sequence shown here is derived from an EMBL/GenBank/DDBJ whole genome shotgun (WGS) entry which is preliminary data.</text>
</comment>
<evidence type="ECO:0000259" key="2">
    <source>
        <dbReference type="Pfam" id="PF13635"/>
    </source>
</evidence>
<organism evidence="3 4">
    <name type="scientific">Paracholeplasma vituli</name>
    <dbReference type="NCBI Taxonomy" id="69473"/>
    <lineage>
        <taxon>Bacteria</taxon>
        <taxon>Bacillati</taxon>
        <taxon>Mycoplasmatota</taxon>
        <taxon>Mollicutes</taxon>
        <taxon>Acholeplasmatales</taxon>
        <taxon>Acholeplasmataceae</taxon>
        <taxon>Paracholeplasma</taxon>
    </lineage>
</organism>
<dbReference type="Pfam" id="PF13635">
    <property type="entry name" value="DUF4143"/>
    <property type="match status" value="1"/>
</dbReference>
<protein>
    <submittedName>
        <fullName evidence="3">AAA family ATPase</fullName>
    </submittedName>
</protein>
<dbReference type="SUPFAM" id="SSF52980">
    <property type="entry name" value="Restriction endonuclease-like"/>
    <property type="match status" value="1"/>
</dbReference>
<dbReference type="Proteomes" id="UP001209076">
    <property type="component" value="Unassembled WGS sequence"/>
</dbReference>
<dbReference type="Gene3D" id="3.40.50.300">
    <property type="entry name" value="P-loop containing nucleotide triphosphate hydrolases"/>
    <property type="match status" value="1"/>
</dbReference>
<gene>
    <name evidence="3" type="ORF">N7603_02805</name>
</gene>
<keyword evidence="4" id="KW-1185">Reference proteome</keyword>
<evidence type="ECO:0000259" key="1">
    <source>
        <dbReference type="Pfam" id="PF13173"/>
    </source>
</evidence>
<feature type="domain" description="DUF4143" evidence="2">
    <location>
        <begin position="225"/>
        <end position="384"/>
    </location>
</feature>
<dbReference type="Pfam" id="PF13173">
    <property type="entry name" value="AAA_14"/>
    <property type="match status" value="1"/>
</dbReference>
<dbReference type="InterPro" id="IPR041682">
    <property type="entry name" value="AAA_14"/>
</dbReference>
<evidence type="ECO:0000313" key="4">
    <source>
        <dbReference type="Proteomes" id="UP001209076"/>
    </source>
</evidence>